<gene>
    <name evidence="5" type="ORF">BWI75_22940</name>
</gene>
<feature type="domain" description="Integrase catalytic" evidence="4">
    <location>
        <begin position="67"/>
        <end position="230"/>
    </location>
</feature>
<dbReference type="NCBIfam" id="NF033587">
    <property type="entry name" value="transpos_IS6"/>
    <property type="match status" value="1"/>
</dbReference>
<keyword evidence="6" id="KW-1185">Reference proteome</keyword>
<evidence type="ECO:0000313" key="5">
    <source>
        <dbReference type="EMBL" id="MUL39077.1"/>
    </source>
</evidence>
<reference evidence="5 6" key="1">
    <citation type="journal article" date="2019" name="Front. Microbiol.">
        <title>Genomic Features for Desiccation Tolerance and Sugar Biosynthesis in the Extremophile Gloeocapsopsis sp. UTEX B3054.</title>
        <authorList>
            <person name="Urrejola C."/>
            <person name="Alcorta J."/>
            <person name="Salas L."/>
            <person name="Vasquez M."/>
            <person name="Polz M.F."/>
            <person name="Vicuna R."/>
            <person name="Diez B."/>
        </authorList>
    </citation>
    <scope>NUCLEOTIDE SEQUENCE [LARGE SCALE GENOMIC DNA]</scope>
    <source>
        <strain evidence="5 6">1H9</strain>
    </source>
</reference>
<dbReference type="PANTHER" id="PTHR35528:SF3">
    <property type="entry name" value="BLL1675 PROTEIN"/>
    <property type="match status" value="1"/>
</dbReference>
<comment type="caution">
    <text evidence="5">The sequence shown here is derived from an EMBL/GenBank/DDBJ whole genome shotgun (WGS) entry which is preliminary data.</text>
</comment>
<dbReference type="GO" id="GO:0032196">
    <property type="term" value="P:transposition"/>
    <property type="evidence" value="ECO:0007669"/>
    <property type="project" value="UniProtKB-KW"/>
</dbReference>
<protein>
    <submittedName>
        <fullName evidence="5">IS6 family transposase</fullName>
    </submittedName>
</protein>
<evidence type="ECO:0000256" key="3">
    <source>
        <dbReference type="ARBA" id="ARBA00023172"/>
    </source>
</evidence>
<dbReference type="InterPro" id="IPR012337">
    <property type="entry name" value="RNaseH-like_sf"/>
</dbReference>
<keyword evidence="2" id="KW-0238">DNA-binding</keyword>
<dbReference type="EMBL" id="NAPY01000059">
    <property type="protein sequence ID" value="MUL39077.1"/>
    <property type="molecule type" value="Genomic_DNA"/>
</dbReference>
<dbReference type="OrthoDB" id="424490at2"/>
<dbReference type="PANTHER" id="PTHR35528">
    <property type="entry name" value="BLL1675 PROTEIN"/>
    <property type="match status" value="1"/>
</dbReference>
<dbReference type="InterPro" id="IPR047930">
    <property type="entry name" value="Transpos_IS6"/>
</dbReference>
<evidence type="ECO:0000259" key="4">
    <source>
        <dbReference type="PROSITE" id="PS50994"/>
    </source>
</evidence>
<dbReference type="PROSITE" id="PS50994">
    <property type="entry name" value="INTEGRASE"/>
    <property type="match status" value="1"/>
</dbReference>
<dbReference type="AlphaFoldDB" id="A0A6N8G4M8"/>
<dbReference type="RefSeq" id="WP_105221593.1">
    <property type="nucleotide sequence ID" value="NZ_CAWNSU010000104.1"/>
</dbReference>
<evidence type="ECO:0000313" key="6">
    <source>
        <dbReference type="Proteomes" id="UP000441797"/>
    </source>
</evidence>
<organism evidence="5 6">
    <name type="scientific">Gloeocapsopsis dulcis AAB1 = 1H9</name>
    <dbReference type="NCBI Taxonomy" id="1433147"/>
    <lineage>
        <taxon>Bacteria</taxon>
        <taxon>Bacillati</taxon>
        <taxon>Cyanobacteriota</taxon>
        <taxon>Cyanophyceae</taxon>
        <taxon>Oscillatoriophycideae</taxon>
        <taxon>Chroococcales</taxon>
        <taxon>Chroococcaceae</taxon>
        <taxon>Gloeocapsopsis</taxon>
        <taxon>Gloeocapsopsis dulcis</taxon>
    </lineage>
</organism>
<dbReference type="InterPro" id="IPR052183">
    <property type="entry name" value="IS_Transposase"/>
</dbReference>
<dbReference type="InterPro" id="IPR032874">
    <property type="entry name" value="DDE_dom"/>
</dbReference>
<sequence>MFKSNLFKWRHYEPEIILLCVRWYLTYPLSYRQVAEMVNERGLEINHSTIYRWVQQYGPELERRCRSHLRPTNDSWRVDETYILVKGKQKYLYRAIDSDGHTLDFLLTAKRDAQAAKRFLRKAMRAVHTQEPRVINVNRNPAYPKAVEQLKEKEELQKLVELRQNKYLNNIVEQDHRGIKRLVKPGMGFKSFNTARRTIKGYEIMQMLRKGQVKKVAKGAVTERVQFIAEIFGVAN</sequence>
<dbReference type="GO" id="GO:0006310">
    <property type="term" value="P:DNA recombination"/>
    <property type="evidence" value="ECO:0007669"/>
    <property type="project" value="UniProtKB-KW"/>
</dbReference>
<evidence type="ECO:0000256" key="1">
    <source>
        <dbReference type="ARBA" id="ARBA00022578"/>
    </source>
</evidence>
<accession>A0A6N8G4M8</accession>
<dbReference type="InterPro" id="IPR009057">
    <property type="entry name" value="Homeodomain-like_sf"/>
</dbReference>
<dbReference type="GO" id="GO:0015074">
    <property type="term" value="P:DNA integration"/>
    <property type="evidence" value="ECO:0007669"/>
    <property type="project" value="InterPro"/>
</dbReference>
<dbReference type="SUPFAM" id="SSF46689">
    <property type="entry name" value="Homeodomain-like"/>
    <property type="match status" value="1"/>
</dbReference>
<dbReference type="InterPro" id="IPR001584">
    <property type="entry name" value="Integrase_cat-core"/>
</dbReference>
<proteinExistence type="predicted"/>
<dbReference type="Pfam" id="PF13610">
    <property type="entry name" value="DDE_Tnp_IS240"/>
    <property type="match status" value="1"/>
</dbReference>
<dbReference type="SUPFAM" id="SSF53098">
    <property type="entry name" value="Ribonuclease H-like"/>
    <property type="match status" value="1"/>
</dbReference>
<keyword evidence="3" id="KW-0233">DNA recombination</keyword>
<dbReference type="GO" id="GO:0003677">
    <property type="term" value="F:DNA binding"/>
    <property type="evidence" value="ECO:0007669"/>
    <property type="project" value="UniProtKB-KW"/>
</dbReference>
<dbReference type="Proteomes" id="UP000441797">
    <property type="component" value="Unassembled WGS sequence"/>
</dbReference>
<keyword evidence="1" id="KW-0815">Transposition</keyword>
<evidence type="ECO:0000256" key="2">
    <source>
        <dbReference type="ARBA" id="ARBA00023125"/>
    </source>
</evidence>
<name>A0A6N8G4M8_9CHRO</name>